<feature type="region of interest" description="Disordered" evidence="2">
    <location>
        <begin position="597"/>
        <end position="782"/>
    </location>
</feature>
<evidence type="ECO:0000313" key="4">
    <source>
        <dbReference type="Proteomes" id="UP001515480"/>
    </source>
</evidence>
<feature type="region of interest" description="Disordered" evidence="2">
    <location>
        <begin position="1"/>
        <end position="115"/>
    </location>
</feature>
<reference evidence="3 4" key="1">
    <citation type="journal article" date="2024" name="Science">
        <title>Giant polyketide synthase enzymes in the biosynthesis of giant marine polyether toxins.</title>
        <authorList>
            <person name="Fallon T.R."/>
            <person name="Shende V.V."/>
            <person name="Wierzbicki I.H."/>
            <person name="Pendleton A.L."/>
            <person name="Watervoot N.F."/>
            <person name="Auber R.P."/>
            <person name="Gonzalez D.J."/>
            <person name="Wisecaver J.H."/>
            <person name="Moore B.S."/>
        </authorList>
    </citation>
    <scope>NUCLEOTIDE SEQUENCE [LARGE SCALE GENOMIC DNA]</scope>
    <source>
        <strain evidence="3 4">12B1</strain>
    </source>
</reference>
<sequence>MLRLRGGGCSGSKAAQEDNPFRSPAPPPAEPPAASSAKGADANPFRPAPPPPEPGEPQPSDGENPFRPAAATTPATPPKEERGSRARPSVGFTSAAARAEPARAKPKAEEGDAPSSMLSFFSNPDKAHDKKLAGVQVDPGVTGAKEALRALRDAASATAKFYSKFADPKKGRARWALTLPELADWSRHEGFCGGADAAAEVWKAAAQLAAIDQLAARMREAVEEEAAAELREAARGCSHGLQQLYAFELQVREATQAHEHATKSLRKAVAGLEAAHGEEAKAAKLKDAAKQQAALLAAQKKVVAAEAEKKLWEEGVAAANEKLAHLAGEQSALAVAAASKARVEAETEHVGAACEALGKAYDSFAAGCAEVRDGVRQVFNYEPAVKAKAPKEKGDAFHALTAQWAFGRQRCDASLKHLADFRKHGVDTALAPKGERVKLAALADACITPQLASQLHSVPLSPRALAASRAAMTEAIDAISAELSAFSEVLKAHAAEVAEYIKLEKALKGTSGKIRDVEKDIAKLQSKGGAVEKKTAELSALNAEAEQQKARLEAMGADIEAVGAALKARDGDKSLTTYVAVPLASFINKYASACTARTSDDREGGEQSPGVGHEEEEEEDEEAEAEEGNEGHAVARPDATHNPFDAPSDMSPILETAEIGVMLPFEAAGKSPIDPWGSLPQDAEDHANDGSDEQGDQEQEVAEDVGGEKHTSERSPSTGAPDAEHAAPSLGDDETASAARSSEQQGAEEDELHDGPRSPTRTPASQEAATTPPAPVSSNPFE</sequence>
<keyword evidence="1" id="KW-0175">Coiled coil</keyword>
<feature type="compositionally biased region" description="Pro residues" evidence="2">
    <location>
        <begin position="46"/>
        <end position="57"/>
    </location>
</feature>
<name>A0AB34JGM6_PRYPA</name>
<comment type="caution">
    <text evidence="3">The sequence shown here is derived from an EMBL/GenBank/DDBJ whole genome shotgun (WGS) entry which is preliminary data.</text>
</comment>
<gene>
    <name evidence="3" type="ORF">AB1Y20_022006</name>
</gene>
<protein>
    <submittedName>
        <fullName evidence="3">Uncharacterized protein</fullName>
    </submittedName>
</protein>
<evidence type="ECO:0000313" key="3">
    <source>
        <dbReference type="EMBL" id="KAL1520422.1"/>
    </source>
</evidence>
<feature type="coiled-coil region" evidence="1">
    <location>
        <begin position="204"/>
        <end position="231"/>
    </location>
</feature>
<feature type="compositionally biased region" description="Basic and acidic residues" evidence="2">
    <location>
        <begin position="629"/>
        <end position="639"/>
    </location>
</feature>
<feature type="compositionally biased region" description="Gly residues" evidence="2">
    <location>
        <begin position="1"/>
        <end position="10"/>
    </location>
</feature>
<evidence type="ECO:0000256" key="2">
    <source>
        <dbReference type="SAM" id="MobiDB-lite"/>
    </source>
</evidence>
<feature type="compositionally biased region" description="Acidic residues" evidence="2">
    <location>
        <begin position="614"/>
        <end position="628"/>
    </location>
</feature>
<dbReference type="EMBL" id="JBGBPQ010000008">
    <property type="protein sequence ID" value="KAL1520422.1"/>
    <property type="molecule type" value="Genomic_DNA"/>
</dbReference>
<keyword evidence="4" id="KW-1185">Reference proteome</keyword>
<feature type="compositionally biased region" description="Acidic residues" evidence="2">
    <location>
        <begin position="690"/>
        <end position="705"/>
    </location>
</feature>
<dbReference type="Proteomes" id="UP001515480">
    <property type="component" value="Unassembled WGS sequence"/>
</dbReference>
<feature type="coiled-coil region" evidence="1">
    <location>
        <begin position="507"/>
        <end position="562"/>
    </location>
</feature>
<feature type="compositionally biased region" description="Polar residues" evidence="2">
    <location>
        <begin position="759"/>
        <end position="769"/>
    </location>
</feature>
<feature type="compositionally biased region" description="Basic and acidic residues" evidence="2">
    <location>
        <begin position="100"/>
        <end position="110"/>
    </location>
</feature>
<evidence type="ECO:0000256" key="1">
    <source>
        <dbReference type="SAM" id="Coils"/>
    </source>
</evidence>
<dbReference type="AlphaFoldDB" id="A0AB34JGM6"/>
<accession>A0AB34JGM6</accession>
<organism evidence="3 4">
    <name type="scientific">Prymnesium parvum</name>
    <name type="common">Toxic golden alga</name>
    <dbReference type="NCBI Taxonomy" id="97485"/>
    <lineage>
        <taxon>Eukaryota</taxon>
        <taxon>Haptista</taxon>
        <taxon>Haptophyta</taxon>
        <taxon>Prymnesiophyceae</taxon>
        <taxon>Prymnesiales</taxon>
        <taxon>Prymnesiaceae</taxon>
        <taxon>Prymnesium</taxon>
    </lineage>
</organism>
<proteinExistence type="predicted"/>
<dbReference type="Gene3D" id="1.10.287.1490">
    <property type="match status" value="1"/>
</dbReference>